<feature type="transmembrane region" description="Helical" evidence="6">
    <location>
        <begin position="406"/>
        <end position="426"/>
    </location>
</feature>
<feature type="transmembrane region" description="Helical" evidence="6">
    <location>
        <begin position="472"/>
        <end position="493"/>
    </location>
</feature>
<dbReference type="PIRSF" id="PIRSF006060">
    <property type="entry name" value="AA_transporter"/>
    <property type="match status" value="1"/>
</dbReference>
<evidence type="ECO:0000256" key="3">
    <source>
        <dbReference type="ARBA" id="ARBA00022692"/>
    </source>
</evidence>
<feature type="transmembrane region" description="Helical" evidence="6">
    <location>
        <begin position="103"/>
        <end position="126"/>
    </location>
</feature>
<feature type="transmembrane region" description="Helical" evidence="6">
    <location>
        <begin position="499"/>
        <end position="517"/>
    </location>
</feature>
<dbReference type="InterPro" id="IPR002293">
    <property type="entry name" value="AA/rel_permease1"/>
</dbReference>
<dbReference type="AlphaFoldDB" id="A0A432V026"/>
<organism evidence="7 8">
    <name type="scientific">Borborobacter arsenicus</name>
    <dbReference type="NCBI Taxonomy" id="1851146"/>
    <lineage>
        <taxon>Bacteria</taxon>
        <taxon>Pseudomonadati</taxon>
        <taxon>Pseudomonadota</taxon>
        <taxon>Alphaproteobacteria</taxon>
        <taxon>Hyphomicrobiales</taxon>
        <taxon>Phyllobacteriaceae</taxon>
        <taxon>Borborobacter</taxon>
    </lineage>
</organism>
<dbReference type="PANTHER" id="PTHR42770">
    <property type="entry name" value="AMINO ACID TRANSPORTER-RELATED"/>
    <property type="match status" value="1"/>
</dbReference>
<evidence type="ECO:0000256" key="6">
    <source>
        <dbReference type="SAM" id="Phobius"/>
    </source>
</evidence>
<evidence type="ECO:0000256" key="4">
    <source>
        <dbReference type="ARBA" id="ARBA00022989"/>
    </source>
</evidence>
<gene>
    <name evidence="7" type="ORF">EET67_22650</name>
</gene>
<feature type="transmembrane region" description="Helical" evidence="6">
    <location>
        <begin position="549"/>
        <end position="569"/>
    </location>
</feature>
<dbReference type="Gene3D" id="1.20.1740.10">
    <property type="entry name" value="Amino acid/polyamine transporter I"/>
    <property type="match status" value="1"/>
</dbReference>
<evidence type="ECO:0000256" key="1">
    <source>
        <dbReference type="ARBA" id="ARBA00004651"/>
    </source>
</evidence>
<dbReference type="OrthoDB" id="9762947at2"/>
<evidence type="ECO:0000256" key="5">
    <source>
        <dbReference type="ARBA" id="ARBA00023136"/>
    </source>
</evidence>
<dbReference type="Pfam" id="PF13520">
    <property type="entry name" value="AA_permease_2"/>
    <property type="match status" value="1"/>
</dbReference>
<evidence type="ECO:0000313" key="8">
    <source>
        <dbReference type="Proteomes" id="UP000281647"/>
    </source>
</evidence>
<feature type="transmembrane region" description="Helical" evidence="6">
    <location>
        <begin position="432"/>
        <end position="451"/>
    </location>
</feature>
<keyword evidence="2" id="KW-1003">Cell membrane</keyword>
<dbReference type="GO" id="GO:0005886">
    <property type="term" value="C:plasma membrane"/>
    <property type="evidence" value="ECO:0007669"/>
    <property type="project" value="UniProtKB-SubCell"/>
</dbReference>
<comment type="subcellular location">
    <subcellularLocation>
        <location evidence="1">Cell membrane</location>
        <topology evidence="1">Multi-pass membrane protein</topology>
    </subcellularLocation>
</comment>
<dbReference type="InterPro" id="IPR050367">
    <property type="entry name" value="APC_superfamily"/>
</dbReference>
<dbReference type="PANTHER" id="PTHR42770:SF11">
    <property type="entry name" value="INNER MEMBRANE TRANSPORT PROTEIN YBAT"/>
    <property type="match status" value="1"/>
</dbReference>
<keyword evidence="8" id="KW-1185">Reference proteome</keyword>
<keyword evidence="5 6" id="KW-0472">Membrane</keyword>
<feature type="transmembrane region" description="Helical" evidence="6">
    <location>
        <begin position="263"/>
        <end position="285"/>
    </location>
</feature>
<protein>
    <submittedName>
        <fullName evidence="7">APC family permease</fullName>
    </submittedName>
</protein>
<accession>A0A432V026</accession>
<feature type="transmembrane region" description="Helical" evidence="6">
    <location>
        <begin position="186"/>
        <end position="207"/>
    </location>
</feature>
<dbReference type="EMBL" id="RKST01000037">
    <property type="protein sequence ID" value="RUM95564.1"/>
    <property type="molecule type" value="Genomic_DNA"/>
</dbReference>
<feature type="transmembrane region" description="Helical" evidence="6">
    <location>
        <begin position="306"/>
        <end position="328"/>
    </location>
</feature>
<proteinExistence type="predicted"/>
<evidence type="ECO:0000313" key="7">
    <source>
        <dbReference type="EMBL" id="RUM95564.1"/>
    </source>
</evidence>
<dbReference type="Proteomes" id="UP000281647">
    <property type="component" value="Unassembled WGS sequence"/>
</dbReference>
<comment type="caution">
    <text evidence="7">The sequence shown here is derived from an EMBL/GenBank/DDBJ whole genome shotgun (WGS) entry which is preliminary data.</text>
</comment>
<evidence type="ECO:0000256" key="2">
    <source>
        <dbReference type="ARBA" id="ARBA00022475"/>
    </source>
</evidence>
<name>A0A432V026_9HYPH</name>
<reference evidence="7 8" key="1">
    <citation type="submission" date="2018-11" db="EMBL/GenBank/DDBJ databases">
        <title>Pseudaminobacter arsenicus sp. nov., an arsenic-resistant bacterium isolated from arsenic-rich aquifers.</title>
        <authorList>
            <person name="Mu Y."/>
        </authorList>
    </citation>
    <scope>NUCLEOTIDE SEQUENCE [LARGE SCALE GENOMIC DNA]</scope>
    <source>
        <strain evidence="7 8">CB3</strain>
    </source>
</reference>
<dbReference type="RefSeq" id="WP_128628604.1">
    <property type="nucleotide sequence ID" value="NZ_RKST01000037.1"/>
</dbReference>
<dbReference type="GO" id="GO:0022857">
    <property type="term" value="F:transmembrane transporter activity"/>
    <property type="evidence" value="ECO:0007669"/>
    <property type="project" value="InterPro"/>
</dbReference>
<keyword evidence="3 6" id="KW-0812">Transmembrane</keyword>
<feature type="transmembrane region" description="Helical" evidence="6">
    <location>
        <begin position="219"/>
        <end position="243"/>
    </location>
</feature>
<sequence length="571" mass="61141">MSSIVSSSAPAGDGQLHRTINWQGAFWVASGVPALVLFSIGGIAGTTGTLAFVIWMTSVSFGLLQSFTYAEIAGLFPSKSGGASVYGATAWLRYSKFIAPLSVWCNWLAWTPVLSLGCSIAAAYILNALAPIPGFSEASPEVATWLADPANAGKTAVDAIAALTAAATPAIRDWTLYSGTLGPVSFSLNSVFWIGVILMLITFSIQHRGILGTANVQKYIGLTVIVPMLIVGVVPILTGQINWDNYTPFVPLAEAYAAEPGSWNISGWTLVFGGMFIASWSAYAFETSICFTSEFKDPGRDTVRAILYSGLLCLLMYTLVPFTFQGVLGLDGMLAASIVDGSGVGQAMASMVGGTGIITSIMIMLMIMALMLAIMTAMAGSSRTLYQGGVDGWLPRYLARVNEHGAPTAAMWTDLVFNLFLLAIAAADATSYFFILAVSNCGYIIFNFLNLNSGWIHRIDNGHIHRPWKAPTILIAIGAMLSYVNAMFMGAGAKVWNPWALWAGLIAASLIIPVFCYRHYVQDKGRFPEQMLDDLGIKQEDLANRKAGILPYLTLVAGLCVVLIANWVFVI</sequence>
<feature type="transmembrane region" description="Helical" evidence="6">
    <location>
        <begin position="348"/>
        <end position="374"/>
    </location>
</feature>
<keyword evidence="4 6" id="KW-1133">Transmembrane helix</keyword>